<dbReference type="Proteomes" id="UP001160148">
    <property type="component" value="Unassembled WGS sequence"/>
</dbReference>
<gene>
    <name evidence="2" type="ORF">MEUPH1_LOCUS6246</name>
</gene>
<dbReference type="AlphaFoldDB" id="A0AAV0VZM9"/>
<feature type="region of interest" description="Disordered" evidence="1">
    <location>
        <begin position="58"/>
        <end position="129"/>
    </location>
</feature>
<name>A0AAV0VZM9_9HEMI</name>
<feature type="compositionally biased region" description="Acidic residues" evidence="1">
    <location>
        <begin position="171"/>
        <end position="187"/>
    </location>
</feature>
<protein>
    <submittedName>
        <fullName evidence="2">Uncharacterized protein</fullName>
    </submittedName>
</protein>
<feature type="region of interest" description="Disordered" evidence="1">
    <location>
        <begin position="164"/>
        <end position="187"/>
    </location>
</feature>
<keyword evidence="3" id="KW-1185">Reference proteome</keyword>
<evidence type="ECO:0000313" key="3">
    <source>
        <dbReference type="Proteomes" id="UP001160148"/>
    </source>
</evidence>
<evidence type="ECO:0000256" key="1">
    <source>
        <dbReference type="SAM" id="MobiDB-lite"/>
    </source>
</evidence>
<proteinExistence type="predicted"/>
<evidence type="ECO:0000313" key="2">
    <source>
        <dbReference type="EMBL" id="CAI6349716.1"/>
    </source>
</evidence>
<organism evidence="2 3">
    <name type="scientific">Macrosiphum euphorbiae</name>
    <name type="common">potato aphid</name>
    <dbReference type="NCBI Taxonomy" id="13131"/>
    <lineage>
        <taxon>Eukaryota</taxon>
        <taxon>Metazoa</taxon>
        <taxon>Ecdysozoa</taxon>
        <taxon>Arthropoda</taxon>
        <taxon>Hexapoda</taxon>
        <taxon>Insecta</taxon>
        <taxon>Pterygota</taxon>
        <taxon>Neoptera</taxon>
        <taxon>Paraneoptera</taxon>
        <taxon>Hemiptera</taxon>
        <taxon>Sternorrhyncha</taxon>
        <taxon>Aphidomorpha</taxon>
        <taxon>Aphidoidea</taxon>
        <taxon>Aphididae</taxon>
        <taxon>Macrosiphini</taxon>
        <taxon>Macrosiphum</taxon>
    </lineage>
</organism>
<comment type="caution">
    <text evidence="2">The sequence shown here is derived from an EMBL/GenBank/DDBJ whole genome shotgun (WGS) entry which is preliminary data.</text>
</comment>
<reference evidence="2 3" key="1">
    <citation type="submission" date="2023-01" db="EMBL/GenBank/DDBJ databases">
        <authorList>
            <person name="Whitehead M."/>
        </authorList>
    </citation>
    <scope>NUCLEOTIDE SEQUENCE [LARGE SCALE GENOMIC DNA]</scope>
</reference>
<dbReference type="EMBL" id="CARXXK010000001">
    <property type="protein sequence ID" value="CAI6349716.1"/>
    <property type="molecule type" value="Genomic_DNA"/>
</dbReference>
<accession>A0AAV0VZM9</accession>
<sequence length="187" mass="19498">MGDKKTVYTFPIFFGENCYIGDKVFGRQHLQNTDRSDAAVTEVAVTQCDRRCSHWTPFHSAPADEPAGNDSKIELGGGNPVGPAKSELGGGNSVGPAKSDLGSGNPVGPAKSELGNSVGPAKSELGGGNPVDAMGPLNIMAAVIPFECTWSTAAADVDNLSWKSGSSFEIQFDDDDDDDESGESDNK</sequence>